<organism evidence="9 10">
    <name type="scientific">Candidatus Gemmiger avistercoris</name>
    <dbReference type="NCBI Taxonomy" id="2838606"/>
    <lineage>
        <taxon>Bacteria</taxon>
        <taxon>Bacillati</taxon>
        <taxon>Bacillota</taxon>
        <taxon>Clostridia</taxon>
        <taxon>Eubacteriales</taxon>
        <taxon>Gemmiger</taxon>
    </lineage>
</organism>
<feature type="transmembrane region" description="Helical" evidence="7">
    <location>
        <begin position="171"/>
        <end position="190"/>
    </location>
</feature>
<dbReference type="CDD" id="cd06261">
    <property type="entry name" value="TM_PBP2"/>
    <property type="match status" value="1"/>
</dbReference>
<evidence type="ECO:0000313" key="9">
    <source>
        <dbReference type="EMBL" id="HIZ62549.1"/>
    </source>
</evidence>
<feature type="transmembrane region" description="Helical" evidence="7">
    <location>
        <begin position="279"/>
        <end position="300"/>
    </location>
</feature>
<dbReference type="InterPro" id="IPR000515">
    <property type="entry name" value="MetI-like"/>
</dbReference>
<keyword evidence="5 7" id="KW-1133">Transmembrane helix</keyword>
<comment type="caution">
    <text evidence="9">The sequence shown here is derived from an EMBL/GenBank/DDBJ whole genome shotgun (WGS) entry which is preliminary data.</text>
</comment>
<dbReference type="Gene3D" id="1.10.3720.10">
    <property type="entry name" value="MetI-like"/>
    <property type="match status" value="1"/>
</dbReference>
<keyword evidence="4 7" id="KW-0812">Transmembrane</keyword>
<dbReference type="PROSITE" id="PS50928">
    <property type="entry name" value="ABC_TM1"/>
    <property type="match status" value="1"/>
</dbReference>
<evidence type="ECO:0000256" key="7">
    <source>
        <dbReference type="RuleBase" id="RU363032"/>
    </source>
</evidence>
<feature type="transmembrane region" description="Helical" evidence="7">
    <location>
        <begin position="9"/>
        <end position="29"/>
    </location>
</feature>
<dbReference type="SUPFAM" id="SSF161098">
    <property type="entry name" value="MetI-like"/>
    <property type="match status" value="1"/>
</dbReference>
<dbReference type="InterPro" id="IPR035906">
    <property type="entry name" value="MetI-like_sf"/>
</dbReference>
<sequence>MGKYVLKRLLWMIPISLGVAILVFTLMTFCPGDPAEIILGTTATEENLEAMREQLGLNDPYLVRLGDYLSDTFLHFDLGESWTTGVSIADSIVECLPRTMTLTVCTLCIAIIIGIPLGVVAAVYQNRWPDKVSMVLALLGVSIPNFWLALLLVILFSVNLGWLPAMGIGGIEYYILPAMAGATNGIATLARQTRSSMLDVIRSDYITTARAKGVPEIQVILKHALKNGLIPIITVIGTQFGKQLGGTMVIETIFAIPGMGQLIISAVNSRDYPVVQSGSIFLAIVFSLCMLVVDLLYAAVDPRIKAQYSKGKVRKKAKVVTANG</sequence>
<accession>A0A9D2FK29</accession>
<reference evidence="9" key="2">
    <citation type="submission" date="2021-04" db="EMBL/GenBank/DDBJ databases">
        <authorList>
            <person name="Gilroy R."/>
        </authorList>
    </citation>
    <scope>NUCLEOTIDE SEQUENCE</scope>
    <source>
        <strain evidence="9">CHK188-11489</strain>
    </source>
</reference>
<dbReference type="GO" id="GO:0055085">
    <property type="term" value="P:transmembrane transport"/>
    <property type="evidence" value="ECO:0007669"/>
    <property type="project" value="InterPro"/>
</dbReference>
<evidence type="ECO:0000256" key="4">
    <source>
        <dbReference type="ARBA" id="ARBA00022692"/>
    </source>
</evidence>
<evidence type="ECO:0000256" key="2">
    <source>
        <dbReference type="ARBA" id="ARBA00022448"/>
    </source>
</evidence>
<dbReference type="Pfam" id="PF00528">
    <property type="entry name" value="BPD_transp_1"/>
    <property type="match status" value="1"/>
</dbReference>
<dbReference type="PANTHER" id="PTHR43163:SF6">
    <property type="entry name" value="DIPEPTIDE TRANSPORT SYSTEM PERMEASE PROTEIN DPPB-RELATED"/>
    <property type="match status" value="1"/>
</dbReference>
<evidence type="ECO:0000259" key="8">
    <source>
        <dbReference type="PROSITE" id="PS50928"/>
    </source>
</evidence>
<feature type="transmembrane region" description="Helical" evidence="7">
    <location>
        <begin position="248"/>
        <end position="267"/>
    </location>
</feature>
<evidence type="ECO:0000256" key="1">
    <source>
        <dbReference type="ARBA" id="ARBA00004651"/>
    </source>
</evidence>
<evidence type="ECO:0000256" key="5">
    <source>
        <dbReference type="ARBA" id="ARBA00022989"/>
    </source>
</evidence>
<dbReference type="GO" id="GO:0005886">
    <property type="term" value="C:plasma membrane"/>
    <property type="evidence" value="ECO:0007669"/>
    <property type="project" value="UniProtKB-SubCell"/>
</dbReference>
<feature type="domain" description="ABC transmembrane type-1" evidence="8">
    <location>
        <begin position="96"/>
        <end position="297"/>
    </location>
</feature>
<comment type="subcellular location">
    <subcellularLocation>
        <location evidence="1 7">Cell membrane</location>
        <topology evidence="1 7">Multi-pass membrane protein</topology>
    </subcellularLocation>
</comment>
<proteinExistence type="inferred from homology"/>
<dbReference type="InterPro" id="IPR045621">
    <property type="entry name" value="BPD_transp_1_N"/>
</dbReference>
<keyword evidence="3" id="KW-1003">Cell membrane</keyword>
<protein>
    <submittedName>
        <fullName evidence="9">ABC transporter permease</fullName>
    </submittedName>
</protein>
<dbReference type="EMBL" id="DXBF01000060">
    <property type="protein sequence ID" value="HIZ62549.1"/>
    <property type="molecule type" value="Genomic_DNA"/>
</dbReference>
<evidence type="ECO:0000313" key="10">
    <source>
        <dbReference type="Proteomes" id="UP000824105"/>
    </source>
</evidence>
<keyword evidence="2 7" id="KW-0813">Transport</keyword>
<dbReference type="Pfam" id="PF19300">
    <property type="entry name" value="BPD_transp_1_N"/>
    <property type="match status" value="1"/>
</dbReference>
<dbReference type="Proteomes" id="UP000824105">
    <property type="component" value="Unassembled WGS sequence"/>
</dbReference>
<evidence type="ECO:0000256" key="3">
    <source>
        <dbReference type="ARBA" id="ARBA00022475"/>
    </source>
</evidence>
<feature type="transmembrane region" description="Helical" evidence="7">
    <location>
        <begin position="136"/>
        <end position="159"/>
    </location>
</feature>
<evidence type="ECO:0000256" key="6">
    <source>
        <dbReference type="ARBA" id="ARBA00023136"/>
    </source>
</evidence>
<feature type="transmembrane region" description="Helical" evidence="7">
    <location>
        <begin position="100"/>
        <end position="124"/>
    </location>
</feature>
<reference evidence="9" key="1">
    <citation type="journal article" date="2021" name="PeerJ">
        <title>Extensive microbial diversity within the chicken gut microbiome revealed by metagenomics and culture.</title>
        <authorList>
            <person name="Gilroy R."/>
            <person name="Ravi A."/>
            <person name="Getino M."/>
            <person name="Pursley I."/>
            <person name="Horton D.L."/>
            <person name="Alikhan N.F."/>
            <person name="Baker D."/>
            <person name="Gharbi K."/>
            <person name="Hall N."/>
            <person name="Watson M."/>
            <person name="Adriaenssens E.M."/>
            <person name="Foster-Nyarko E."/>
            <person name="Jarju S."/>
            <person name="Secka A."/>
            <person name="Antonio M."/>
            <person name="Oren A."/>
            <person name="Chaudhuri R.R."/>
            <person name="La Ragione R."/>
            <person name="Hildebrand F."/>
            <person name="Pallen M.J."/>
        </authorList>
    </citation>
    <scope>NUCLEOTIDE SEQUENCE</scope>
    <source>
        <strain evidence="9">CHK188-11489</strain>
    </source>
</reference>
<name>A0A9D2FK29_9FIRM</name>
<dbReference type="AlphaFoldDB" id="A0A9D2FK29"/>
<comment type="similarity">
    <text evidence="7">Belongs to the binding-protein-dependent transport system permease family.</text>
</comment>
<keyword evidence="6 7" id="KW-0472">Membrane</keyword>
<gene>
    <name evidence="9" type="ORF">H9724_07270</name>
</gene>
<dbReference type="PANTHER" id="PTHR43163">
    <property type="entry name" value="DIPEPTIDE TRANSPORT SYSTEM PERMEASE PROTEIN DPPB-RELATED"/>
    <property type="match status" value="1"/>
</dbReference>